<proteinExistence type="predicted"/>
<protein>
    <submittedName>
        <fullName evidence="1">Uncharacterized protein</fullName>
    </submittedName>
</protein>
<reference evidence="1 2" key="1">
    <citation type="journal article" date="2024" name="Nat. Commun.">
        <title>Phylogenomics reveals the evolutionary origins of lichenization in chlorophyte algae.</title>
        <authorList>
            <person name="Puginier C."/>
            <person name="Libourel C."/>
            <person name="Otte J."/>
            <person name="Skaloud P."/>
            <person name="Haon M."/>
            <person name="Grisel S."/>
            <person name="Petersen M."/>
            <person name="Berrin J.G."/>
            <person name="Delaux P.M."/>
            <person name="Dal Grande F."/>
            <person name="Keller J."/>
        </authorList>
    </citation>
    <scope>NUCLEOTIDE SEQUENCE [LARGE SCALE GENOMIC DNA]</scope>
    <source>
        <strain evidence="1 2">SAG 2036</strain>
    </source>
</reference>
<dbReference type="AlphaFoldDB" id="A0AAW1NSN1"/>
<evidence type="ECO:0000313" key="1">
    <source>
        <dbReference type="EMBL" id="KAK9790943.1"/>
    </source>
</evidence>
<dbReference type="EMBL" id="JALJOQ010000185">
    <property type="protein sequence ID" value="KAK9790943.1"/>
    <property type="molecule type" value="Genomic_DNA"/>
</dbReference>
<sequence length="339" mass="37639">MPFGTEINVANPQKGVLFGLIDELNRDQSARVPVAIATDRCIKGHSAGAPATVESSHRLQTEKQLPSRQEQEIAALRAQNNRLQASLAVAEQTLALRSQQATRVQYVLSDDSHGSFPASLFDSIPASVLKIFYTGAYQAPIDEHGRVMIDCDCKVWSQIHAFARCGAIPDGQQPVLLAQARLWNNEPLIETLEARVSGIAELSFHNDAEGFTARLNFVGLEFTDDTHVNSQCWEITAPCEQSWGVKVSERGIFCYPVKGKQAFVPRNQRFTLRLLLKDSVVQKTTTYAFDDHAEKTTFCCYNWSGWGYRLHEVLTLQARSRGCVVVELEINKGDSSPIA</sequence>
<accession>A0AAW1NSN1</accession>
<name>A0AAW1NSN1_9CHLO</name>
<keyword evidence="2" id="KW-1185">Reference proteome</keyword>
<gene>
    <name evidence="1" type="ORF">WJX73_005325</name>
</gene>
<evidence type="ECO:0000313" key="2">
    <source>
        <dbReference type="Proteomes" id="UP001465755"/>
    </source>
</evidence>
<comment type="caution">
    <text evidence="1">The sequence shown here is derived from an EMBL/GenBank/DDBJ whole genome shotgun (WGS) entry which is preliminary data.</text>
</comment>
<dbReference type="Proteomes" id="UP001465755">
    <property type="component" value="Unassembled WGS sequence"/>
</dbReference>
<organism evidence="1 2">
    <name type="scientific">Symbiochloris irregularis</name>
    <dbReference type="NCBI Taxonomy" id="706552"/>
    <lineage>
        <taxon>Eukaryota</taxon>
        <taxon>Viridiplantae</taxon>
        <taxon>Chlorophyta</taxon>
        <taxon>core chlorophytes</taxon>
        <taxon>Trebouxiophyceae</taxon>
        <taxon>Trebouxiales</taxon>
        <taxon>Trebouxiaceae</taxon>
        <taxon>Symbiochloris</taxon>
    </lineage>
</organism>